<protein>
    <submittedName>
        <fullName evidence="2">WGS project CCBQ000000000 data, contig 00102</fullName>
    </submittedName>
</protein>
<feature type="compositionally biased region" description="Polar residues" evidence="1">
    <location>
        <begin position="72"/>
        <end position="85"/>
    </location>
</feature>
<dbReference type="PRINTS" id="PR02076">
    <property type="entry name" value="PROTEINFYV8"/>
</dbReference>
<feature type="compositionally biased region" description="Polar residues" evidence="1">
    <location>
        <begin position="290"/>
        <end position="300"/>
    </location>
</feature>
<proteinExistence type="predicted"/>
<feature type="compositionally biased region" description="Polar residues" evidence="1">
    <location>
        <begin position="411"/>
        <end position="428"/>
    </location>
</feature>
<dbReference type="Proteomes" id="UP000031516">
    <property type="component" value="Unassembled WGS sequence"/>
</dbReference>
<reference evidence="2 3" key="1">
    <citation type="submission" date="2014-03" db="EMBL/GenBank/DDBJ databases">
        <title>The genome of Kluyveromyces dobzhanskii.</title>
        <authorList>
            <person name="Nystedt B."/>
            <person name="Astrom S."/>
        </authorList>
    </citation>
    <scope>NUCLEOTIDE SEQUENCE [LARGE SCALE GENOMIC DNA]</scope>
    <source>
        <strain evidence="2 3">CBS 2104</strain>
    </source>
</reference>
<comment type="caution">
    <text evidence="2">The sequence shown here is derived from an EMBL/GenBank/DDBJ whole genome shotgun (WGS) entry which is preliminary data.</text>
</comment>
<feature type="compositionally biased region" description="Acidic residues" evidence="1">
    <location>
        <begin position="113"/>
        <end position="124"/>
    </location>
</feature>
<sequence length="738" mass="81376">MSDNIARNKSQRWVSASKANYDGADWDASSSNSEDEDSTKDIPELPQVDSTEAQGDEKSSTLEPASSLCLRSDSQSVSMRSGSKSVNEDLDSLMHQISQEMSPRDEVNHTNSDSEDNDEDDIDLEVSKTGYFAAYVQDEESDETESVKEKVETGQPIDATHSEVEISQLPKEISMNPIILPEKSLTEAKEEKPDSKDPTEEQLSSEKKDTANEEQVTPTDVSPITPATKDKEGTPDGKGSQETTSDSSEVVPVVAHAAIGQSTEEENNDTDSLLNDYGSDPTVLEDTESTVRLRQTSRTDLSYRDAYSSDGGSLEDEEHIIPEVSLGHHVAHSAESFKFRNPVRDSVLDSSDDDLEYTDDDGDLEAATGGYFNAMVHEDNETEKSDNQTPSDNNTDHETADSDHDSIAGSLHNQLSRSSITQSINSTHTTHENVKDYSDSSENEEEESKKMAFSTRESINLGKWKPDTDAFRSGFVTETIDVNNPPEGYTVDEEGNIVERDENPSSAVHRSVSAASDGESQFNAFPHDAGSDDEDLKTIADTKTLYDNQTIYNVPAVIANNVSAPALPTNIQISNGSTDFVSSNDTILKHIDGQAPKSESRLKESFKSEKDETSSVPHNTAIPKFDIVKLLEGKEQHSQKLKLLNDYREELKKYDSGLQGWINYALRSSDVSDKDFIFKDYKVNKHVQDAYAQADVLSKKNSVANTVNQNVTHLKKKMFSSSMREKSKGLFSSIGKKL</sequence>
<feature type="compositionally biased region" description="Basic and acidic residues" evidence="1">
    <location>
        <begin position="184"/>
        <end position="211"/>
    </location>
</feature>
<dbReference type="InterPro" id="IPR026248">
    <property type="entry name" value="Fyv8"/>
</dbReference>
<evidence type="ECO:0000256" key="1">
    <source>
        <dbReference type="SAM" id="MobiDB-lite"/>
    </source>
</evidence>
<feature type="compositionally biased region" description="Basic and acidic residues" evidence="1">
    <location>
        <begin position="394"/>
        <end position="406"/>
    </location>
</feature>
<feature type="compositionally biased region" description="Polar residues" evidence="1">
    <location>
        <begin position="213"/>
        <end position="222"/>
    </location>
</feature>
<feature type="region of interest" description="Disordered" evidence="1">
    <location>
        <begin position="1"/>
        <end position="318"/>
    </location>
</feature>
<feature type="compositionally biased region" description="Basic and acidic residues" evidence="1">
    <location>
        <begin position="376"/>
        <end position="386"/>
    </location>
</feature>
<dbReference type="AlphaFoldDB" id="A0A0A8L6F0"/>
<dbReference type="OrthoDB" id="4081733at2759"/>
<evidence type="ECO:0000313" key="2">
    <source>
        <dbReference type="EMBL" id="CDO93701.1"/>
    </source>
</evidence>
<keyword evidence="3" id="KW-1185">Reference proteome</keyword>
<feature type="compositionally biased region" description="Basic and acidic residues" evidence="1">
    <location>
        <begin position="593"/>
        <end position="613"/>
    </location>
</feature>
<feature type="compositionally biased region" description="Polar residues" evidence="1">
    <location>
        <begin position="1"/>
        <end position="18"/>
    </location>
</feature>
<gene>
    <name evidence="2" type="ORF">KLDO_g1993</name>
</gene>
<dbReference type="EMBL" id="CCBQ010000027">
    <property type="protein sequence ID" value="CDO93701.1"/>
    <property type="molecule type" value="Genomic_DNA"/>
</dbReference>
<feature type="compositionally biased region" description="Acidic residues" evidence="1">
    <location>
        <begin position="350"/>
        <end position="364"/>
    </location>
</feature>
<feature type="compositionally biased region" description="Basic and acidic residues" evidence="1">
    <location>
        <begin position="429"/>
        <end position="438"/>
    </location>
</feature>
<feature type="region of interest" description="Disordered" evidence="1">
    <location>
        <begin position="593"/>
        <end position="618"/>
    </location>
</feature>
<accession>A0A0A8L6F0</accession>
<organism evidence="2 3">
    <name type="scientific">Kluyveromyces dobzhanskii CBS 2104</name>
    <dbReference type="NCBI Taxonomy" id="1427455"/>
    <lineage>
        <taxon>Eukaryota</taxon>
        <taxon>Fungi</taxon>
        <taxon>Dikarya</taxon>
        <taxon>Ascomycota</taxon>
        <taxon>Saccharomycotina</taxon>
        <taxon>Saccharomycetes</taxon>
        <taxon>Saccharomycetales</taxon>
        <taxon>Saccharomycetaceae</taxon>
        <taxon>Kluyveromyces</taxon>
    </lineage>
</organism>
<evidence type="ECO:0000313" key="3">
    <source>
        <dbReference type="Proteomes" id="UP000031516"/>
    </source>
</evidence>
<feature type="region of interest" description="Disordered" evidence="1">
    <location>
        <begin position="342"/>
        <end position="454"/>
    </location>
</feature>
<name>A0A0A8L6F0_9SACH</name>